<proteinExistence type="predicted"/>
<sequence length="107" mass="11574">MDQRFSSNSVPTYMVTNESSTWTLKSLSSSSSATSLTANLSAPSAFIDINITVMDKRHELFDGFCIKADAQFGEVDIKFIISTWVMLFDIIGLIGGGSSPAMSGNKH</sequence>
<dbReference type="Proteomes" id="UP000681720">
    <property type="component" value="Unassembled WGS sequence"/>
</dbReference>
<comment type="caution">
    <text evidence="1">The sequence shown here is derived from an EMBL/GenBank/DDBJ whole genome shotgun (WGS) entry which is preliminary data.</text>
</comment>
<protein>
    <submittedName>
        <fullName evidence="1">Uncharacterized protein</fullName>
    </submittedName>
</protein>
<dbReference type="EMBL" id="CAJOBJ010351591">
    <property type="protein sequence ID" value="CAF5209000.1"/>
    <property type="molecule type" value="Genomic_DNA"/>
</dbReference>
<name>A0A8S3J1S3_9BILA</name>
<gene>
    <name evidence="1" type="ORF">GIL414_LOCUS79130</name>
</gene>
<reference evidence="1" key="1">
    <citation type="submission" date="2021-02" db="EMBL/GenBank/DDBJ databases">
        <authorList>
            <person name="Nowell W R."/>
        </authorList>
    </citation>
    <scope>NUCLEOTIDE SEQUENCE</scope>
</reference>
<accession>A0A8S3J1S3</accession>
<organism evidence="1 2">
    <name type="scientific">Rotaria magnacalcarata</name>
    <dbReference type="NCBI Taxonomy" id="392030"/>
    <lineage>
        <taxon>Eukaryota</taxon>
        <taxon>Metazoa</taxon>
        <taxon>Spiralia</taxon>
        <taxon>Gnathifera</taxon>
        <taxon>Rotifera</taxon>
        <taxon>Eurotatoria</taxon>
        <taxon>Bdelloidea</taxon>
        <taxon>Philodinida</taxon>
        <taxon>Philodinidae</taxon>
        <taxon>Rotaria</taxon>
    </lineage>
</organism>
<dbReference type="AlphaFoldDB" id="A0A8S3J1S3"/>
<evidence type="ECO:0000313" key="2">
    <source>
        <dbReference type="Proteomes" id="UP000681720"/>
    </source>
</evidence>
<evidence type="ECO:0000313" key="1">
    <source>
        <dbReference type="EMBL" id="CAF5209000.1"/>
    </source>
</evidence>